<keyword evidence="4" id="KW-1185">Reference proteome</keyword>
<evidence type="ECO:0000313" key="4">
    <source>
        <dbReference type="Proteomes" id="UP000305730"/>
    </source>
</evidence>
<reference evidence="3 5" key="1">
    <citation type="submission" date="2017-12" db="EMBL/GenBank/DDBJ databases">
        <authorList>
            <person name="Paulsen S."/>
            <person name="Gram L.K."/>
        </authorList>
    </citation>
    <scope>NUCLEOTIDE SEQUENCE [LARGE SCALE GENOMIC DNA]</scope>
    <source>
        <strain evidence="3 5">S2231</strain>
        <strain evidence="2">S2233</strain>
    </source>
</reference>
<gene>
    <name evidence="3" type="ORF">CWB96_20275</name>
    <name evidence="2" type="ORF">CWB97_18370</name>
</gene>
<dbReference type="OrthoDB" id="6293517at2"/>
<dbReference type="RefSeq" id="WP_040697040.1">
    <property type="nucleotide sequence ID" value="NZ_AHBZ03000014.1"/>
</dbReference>
<feature type="signal peptide" evidence="1">
    <location>
        <begin position="1"/>
        <end position="21"/>
    </location>
</feature>
<sequence>MMLRIVLIVSTFITLSGCSDAAPVPVSECAKVVAHAKKILGDKAPSTADMTKQCKEASDEARGCVLTANKAMKILNCDM</sequence>
<dbReference type="AlphaFoldDB" id="A0A5S3XIT8"/>
<dbReference type="Proteomes" id="UP000305730">
    <property type="component" value="Unassembled WGS sequence"/>
</dbReference>
<dbReference type="PROSITE" id="PS51257">
    <property type="entry name" value="PROKAR_LIPOPROTEIN"/>
    <property type="match status" value="1"/>
</dbReference>
<evidence type="ECO:0000313" key="5">
    <source>
        <dbReference type="Proteomes" id="UP000307706"/>
    </source>
</evidence>
<evidence type="ECO:0000313" key="2">
    <source>
        <dbReference type="EMBL" id="TMP40447.1"/>
    </source>
</evidence>
<organism evidence="3 5">
    <name type="scientific">Pseudoalteromonas citrea</name>
    <dbReference type="NCBI Taxonomy" id="43655"/>
    <lineage>
        <taxon>Bacteria</taxon>
        <taxon>Pseudomonadati</taxon>
        <taxon>Pseudomonadota</taxon>
        <taxon>Gammaproteobacteria</taxon>
        <taxon>Alteromonadales</taxon>
        <taxon>Pseudoalteromonadaceae</taxon>
        <taxon>Pseudoalteromonas</taxon>
    </lineage>
</organism>
<evidence type="ECO:0000313" key="3">
    <source>
        <dbReference type="EMBL" id="TMP53920.1"/>
    </source>
</evidence>
<reference evidence="4 5" key="2">
    <citation type="submission" date="2019-06" db="EMBL/GenBank/DDBJ databases">
        <title>Co-occurence of chitin degradation, pigmentation and bioactivity in marine Pseudoalteromonas.</title>
        <authorList>
            <person name="Sonnenschein E.C."/>
            <person name="Bech P.K."/>
        </authorList>
    </citation>
    <scope>NUCLEOTIDE SEQUENCE [LARGE SCALE GENOMIC DNA]</scope>
    <source>
        <strain evidence="5">S2231</strain>
        <strain evidence="2 4">S2233</strain>
    </source>
</reference>
<dbReference type="Proteomes" id="UP000307706">
    <property type="component" value="Unassembled WGS sequence"/>
</dbReference>
<proteinExistence type="predicted"/>
<protein>
    <recommendedName>
        <fullName evidence="6">Lipoprotein</fullName>
    </recommendedName>
</protein>
<reference evidence="3" key="3">
    <citation type="submission" date="2019-09" db="EMBL/GenBank/DDBJ databases">
        <title>Co-occurence of chitin degradation, pigmentation and bioactivity in marine Pseudoalteromonas.</title>
        <authorList>
            <person name="Sonnenschein E.C."/>
            <person name="Bech P.K."/>
        </authorList>
    </citation>
    <scope>NUCLEOTIDE SEQUENCE</scope>
    <source>
        <strain evidence="3">S2231</strain>
    </source>
</reference>
<comment type="caution">
    <text evidence="3">The sequence shown here is derived from an EMBL/GenBank/DDBJ whole genome shotgun (WGS) entry which is preliminary data.</text>
</comment>
<accession>A0A5S3XIT8</accession>
<dbReference type="EMBL" id="PNCL01000139">
    <property type="protein sequence ID" value="TMP53920.1"/>
    <property type="molecule type" value="Genomic_DNA"/>
</dbReference>
<dbReference type="EMBL" id="PNCK01000077">
    <property type="protein sequence ID" value="TMP40447.1"/>
    <property type="molecule type" value="Genomic_DNA"/>
</dbReference>
<feature type="chain" id="PRO_5024392327" description="Lipoprotein" evidence="1">
    <location>
        <begin position="22"/>
        <end position="79"/>
    </location>
</feature>
<name>A0A5S3XIT8_9GAMM</name>
<keyword evidence="1" id="KW-0732">Signal</keyword>
<evidence type="ECO:0000256" key="1">
    <source>
        <dbReference type="SAM" id="SignalP"/>
    </source>
</evidence>
<evidence type="ECO:0008006" key="6">
    <source>
        <dbReference type="Google" id="ProtNLM"/>
    </source>
</evidence>